<sequence length="106" mass="10750">MNSQLILLLAFLPALLAQLYGIANPGLVPYGASAACNGYLRFAARAGIRPSGLGYGALGPYGCPCPGASTGALPYNPYNPYGSTTGVQNVILNACVPACCPTIGKK</sequence>
<accession>A0A3P7J2N5</accession>
<protein>
    <submittedName>
        <fullName evidence="2">Uncharacterized protein</fullName>
    </submittedName>
</protein>
<evidence type="ECO:0000313" key="2">
    <source>
        <dbReference type="EMBL" id="VDM77226.1"/>
    </source>
</evidence>
<feature type="chain" id="PRO_5018336822" evidence="1">
    <location>
        <begin position="18"/>
        <end position="106"/>
    </location>
</feature>
<name>A0A3P7J2N5_STRVU</name>
<keyword evidence="1" id="KW-0732">Signal</keyword>
<evidence type="ECO:0000313" key="3">
    <source>
        <dbReference type="Proteomes" id="UP000270094"/>
    </source>
</evidence>
<reference evidence="2 3" key="1">
    <citation type="submission" date="2018-11" db="EMBL/GenBank/DDBJ databases">
        <authorList>
            <consortium name="Pathogen Informatics"/>
        </authorList>
    </citation>
    <scope>NUCLEOTIDE SEQUENCE [LARGE SCALE GENOMIC DNA]</scope>
</reference>
<evidence type="ECO:0000256" key="1">
    <source>
        <dbReference type="SAM" id="SignalP"/>
    </source>
</evidence>
<keyword evidence="3" id="KW-1185">Reference proteome</keyword>
<organism evidence="2 3">
    <name type="scientific">Strongylus vulgaris</name>
    <name type="common">Blood worm</name>
    <dbReference type="NCBI Taxonomy" id="40348"/>
    <lineage>
        <taxon>Eukaryota</taxon>
        <taxon>Metazoa</taxon>
        <taxon>Ecdysozoa</taxon>
        <taxon>Nematoda</taxon>
        <taxon>Chromadorea</taxon>
        <taxon>Rhabditida</taxon>
        <taxon>Rhabditina</taxon>
        <taxon>Rhabditomorpha</taxon>
        <taxon>Strongyloidea</taxon>
        <taxon>Strongylidae</taxon>
        <taxon>Strongylus</taxon>
    </lineage>
</organism>
<dbReference type="EMBL" id="UYYB01098708">
    <property type="protein sequence ID" value="VDM77226.1"/>
    <property type="molecule type" value="Genomic_DNA"/>
</dbReference>
<proteinExistence type="predicted"/>
<feature type="signal peptide" evidence="1">
    <location>
        <begin position="1"/>
        <end position="17"/>
    </location>
</feature>
<gene>
    <name evidence="2" type="ORF">SVUK_LOCUS12224</name>
</gene>
<dbReference type="AlphaFoldDB" id="A0A3P7J2N5"/>
<dbReference type="Proteomes" id="UP000270094">
    <property type="component" value="Unassembled WGS sequence"/>
</dbReference>
<dbReference type="OrthoDB" id="5896524at2759"/>